<comment type="caution">
    <text evidence="2">The sequence shown here is derived from an EMBL/GenBank/DDBJ whole genome shotgun (WGS) entry which is preliminary data.</text>
</comment>
<feature type="region of interest" description="Disordered" evidence="1">
    <location>
        <begin position="39"/>
        <end position="67"/>
    </location>
</feature>
<evidence type="ECO:0000313" key="3">
    <source>
        <dbReference type="Proteomes" id="UP000824120"/>
    </source>
</evidence>
<dbReference type="EMBL" id="JACXVP010000005">
    <property type="protein sequence ID" value="KAG5605996.1"/>
    <property type="molecule type" value="Genomic_DNA"/>
</dbReference>
<dbReference type="Proteomes" id="UP000824120">
    <property type="component" value="Chromosome 5"/>
</dbReference>
<accession>A0A9J5Z3I2</accession>
<gene>
    <name evidence="2" type="ORF">H5410_027488</name>
</gene>
<evidence type="ECO:0000313" key="2">
    <source>
        <dbReference type="EMBL" id="KAG5605996.1"/>
    </source>
</evidence>
<keyword evidence="3" id="KW-1185">Reference proteome</keyword>
<evidence type="ECO:0000256" key="1">
    <source>
        <dbReference type="SAM" id="MobiDB-lite"/>
    </source>
</evidence>
<proteinExistence type="predicted"/>
<name>A0A9J5Z3I2_SOLCO</name>
<feature type="compositionally biased region" description="Polar residues" evidence="1">
    <location>
        <begin position="39"/>
        <end position="48"/>
    </location>
</feature>
<organism evidence="2 3">
    <name type="scientific">Solanum commersonii</name>
    <name type="common">Commerson's wild potato</name>
    <name type="synonym">Commerson's nightshade</name>
    <dbReference type="NCBI Taxonomy" id="4109"/>
    <lineage>
        <taxon>Eukaryota</taxon>
        <taxon>Viridiplantae</taxon>
        <taxon>Streptophyta</taxon>
        <taxon>Embryophyta</taxon>
        <taxon>Tracheophyta</taxon>
        <taxon>Spermatophyta</taxon>
        <taxon>Magnoliopsida</taxon>
        <taxon>eudicotyledons</taxon>
        <taxon>Gunneridae</taxon>
        <taxon>Pentapetalae</taxon>
        <taxon>asterids</taxon>
        <taxon>lamiids</taxon>
        <taxon>Solanales</taxon>
        <taxon>Solanaceae</taxon>
        <taxon>Solanoideae</taxon>
        <taxon>Solaneae</taxon>
        <taxon>Solanum</taxon>
    </lineage>
</organism>
<sequence>MITEGMQLAMENYMNQGGPPILHPLRAELGEPTILHVDTTTKSSSKPFNYTYGGPGGRGRHGGSSTSLVHINSKLKRISPYALPGDGR</sequence>
<protein>
    <submittedName>
        <fullName evidence="2">Uncharacterized protein</fullName>
    </submittedName>
</protein>
<reference evidence="2 3" key="1">
    <citation type="submission" date="2020-09" db="EMBL/GenBank/DDBJ databases">
        <title>De no assembly of potato wild relative species, Solanum commersonii.</title>
        <authorList>
            <person name="Cho K."/>
        </authorList>
    </citation>
    <scope>NUCLEOTIDE SEQUENCE [LARGE SCALE GENOMIC DNA]</scope>
    <source>
        <strain evidence="2">LZ3.2</strain>
        <tissue evidence="2">Leaf</tissue>
    </source>
</reference>
<dbReference type="AlphaFoldDB" id="A0A9J5Z3I2"/>